<name>A0A075HW95_9EURY</name>
<protein>
    <submittedName>
        <fullName evidence="1">Uncharacterized protein</fullName>
    </submittedName>
</protein>
<accession>A0A075HW95</accession>
<sequence>MHPIQEVQVVPHPYLEVVGVHPFRVEAAVSQWVEVEGVHPTPEVEVVCPIRAAEVAAVQSPYRVVAAAVVHLIRAGVAGARSVPHLSYQVLLTMKHFLPTRSLL</sequence>
<organism evidence="1">
    <name type="scientific">uncultured marine group II/III euryarchaeote KM3_87_G11</name>
    <dbReference type="NCBI Taxonomy" id="1456534"/>
    <lineage>
        <taxon>Archaea</taxon>
        <taxon>Methanobacteriati</taxon>
        <taxon>Methanobacteriota</taxon>
        <taxon>environmental samples</taxon>
    </lineage>
</organism>
<evidence type="ECO:0000313" key="1">
    <source>
        <dbReference type="EMBL" id="AIF19850.1"/>
    </source>
</evidence>
<dbReference type="AlphaFoldDB" id="A0A075HW95"/>
<proteinExistence type="predicted"/>
<dbReference type="EMBL" id="KF901149">
    <property type="protein sequence ID" value="AIF19850.1"/>
    <property type="molecule type" value="Genomic_DNA"/>
</dbReference>
<reference evidence="1" key="1">
    <citation type="journal article" date="2014" name="Genome Biol. Evol.">
        <title>Pangenome evidence for extensive interdomain horizontal transfer affecting lineage core and shell genes in uncultured planktonic thaumarchaeota and euryarchaeota.</title>
        <authorList>
            <person name="Deschamps P."/>
            <person name="Zivanovic Y."/>
            <person name="Moreira D."/>
            <person name="Rodriguez-Valera F."/>
            <person name="Lopez-Garcia P."/>
        </authorList>
    </citation>
    <scope>NUCLEOTIDE SEQUENCE</scope>
</reference>